<evidence type="ECO:0000256" key="1">
    <source>
        <dbReference type="ARBA" id="ARBA00001974"/>
    </source>
</evidence>
<keyword evidence="5" id="KW-0560">Oxidoreductase</keyword>
<dbReference type="GO" id="GO:0071949">
    <property type="term" value="F:FAD binding"/>
    <property type="evidence" value="ECO:0007669"/>
    <property type="project" value="InterPro"/>
</dbReference>
<dbReference type="InterPro" id="IPR012951">
    <property type="entry name" value="BBE"/>
</dbReference>
<dbReference type="Pfam" id="PF01565">
    <property type="entry name" value="FAD_binding_4"/>
    <property type="match status" value="1"/>
</dbReference>
<keyword evidence="9" id="KW-1185">Reference proteome</keyword>
<feature type="compositionally biased region" description="Basic and acidic residues" evidence="6">
    <location>
        <begin position="424"/>
        <end position="434"/>
    </location>
</feature>
<keyword evidence="4" id="KW-0274">FAD</keyword>
<dbReference type="OrthoDB" id="415825at2759"/>
<dbReference type="InterPro" id="IPR016169">
    <property type="entry name" value="FAD-bd_PCMH_sub2"/>
</dbReference>
<dbReference type="Gene3D" id="3.40.462.20">
    <property type="match status" value="1"/>
</dbReference>
<dbReference type="InterPro" id="IPR036318">
    <property type="entry name" value="FAD-bd_PCMH-like_sf"/>
</dbReference>
<dbReference type="AlphaFoldDB" id="A0A4S4M4F9"/>
<dbReference type="Pfam" id="PF08031">
    <property type="entry name" value="BBE"/>
    <property type="match status" value="1"/>
</dbReference>
<gene>
    <name evidence="8" type="ORF">EUX98_g8659</name>
</gene>
<dbReference type="Gene3D" id="3.30.465.10">
    <property type="match status" value="1"/>
</dbReference>
<dbReference type="InterPro" id="IPR016166">
    <property type="entry name" value="FAD-bd_PCMH"/>
</dbReference>
<evidence type="ECO:0000256" key="5">
    <source>
        <dbReference type="ARBA" id="ARBA00023002"/>
    </source>
</evidence>
<evidence type="ECO:0000313" key="9">
    <source>
        <dbReference type="Proteomes" id="UP000308730"/>
    </source>
</evidence>
<dbReference type="EMBL" id="SGPM01000510">
    <property type="protein sequence ID" value="THH20032.1"/>
    <property type="molecule type" value="Genomic_DNA"/>
</dbReference>
<comment type="cofactor">
    <cofactor evidence="1">
        <name>FAD</name>
        <dbReference type="ChEBI" id="CHEBI:57692"/>
    </cofactor>
</comment>
<accession>A0A4S4M4F9</accession>
<feature type="compositionally biased region" description="Polar residues" evidence="6">
    <location>
        <begin position="441"/>
        <end position="450"/>
    </location>
</feature>
<dbReference type="Proteomes" id="UP000308730">
    <property type="component" value="Unassembled WGS sequence"/>
</dbReference>
<sequence length="450" mass="48827">MSNFDIFRGRFKGDVLTPSDLGYVQALTHDAAVVAFVKDPRDIVLAIGIFGASSEAAIEASSGLVIDLSRYLNNVKVDPKKRMAYAQGGATWRAVDHAAIQHGLAAVDGVVNHTGVGGLILGGGYGWQSGAHGLAADSLVQVKIVTADGSILTANEHENPDLFWAVRGGGSNFGVVTEFLFKLYPQRRTVFAGRVIFSPDACERISAFLDAWWPTATPEEGMVVSMVTMQNAQAAVVCYVFYNGSADDGREAYRGLFNIGPLSDWTGEIPYEQLNSMMNPIAVPEAHHSCKKVPFGDKPSQQFNHNIRKAFVDISSSTDYYVALLQVYIPRSKINSVPADATPCRRDLPGESIAHVQWKDDTPEKSQGARAVCQTLVTVLSHGGRSVSESTSLVDSATYDQSQTFFGDNYARLQTMKKKYDQDSVFSHLRDIPDKPGPGTPGQSNPQNQD</sequence>
<dbReference type="PROSITE" id="PS50890">
    <property type="entry name" value="PUA"/>
    <property type="match status" value="1"/>
</dbReference>
<dbReference type="PROSITE" id="PS51387">
    <property type="entry name" value="FAD_PCMH"/>
    <property type="match status" value="1"/>
</dbReference>
<dbReference type="InterPro" id="IPR050416">
    <property type="entry name" value="FAD-linked_Oxidoreductase"/>
</dbReference>
<dbReference type="SUPFAM" id="SSF56176">
    <property type="entry name" value="FAD-binding/transporter-associated domain-like"/>
    <property type="match status" value="1"/>
</dbReference>
<proteinExistence type="inferred from homology"/>
<evidence type="ECO:0000256" key="3">
    <source>
        <dbReference type="ARBA" id="ARBA00022630"/>
    </source>
</evidence>
<dbReference type="PANTHER" id="PTHR42973:SF39">
    <property type="entry name" value="FAD-BINDING PCMH-TYPE DOMAIN-CONTAINING PROTEIN"/>
    <property type="match status" value="1"/>
</dbReference>
<feature type="domain" description="FAD-binding PCMH-type" evidence="7">
    <location>
        <begin position="8"/>
        <end position="186"/>
    </location>
</feature>
<reference evidence="8 9" key="1">
    <citation type="submission" date="2019-02" db="EMBL/GenBank/DDBJ databases">
        <title>Genome sequencing of the rare red list fungi Antrodiella citrinella (Flaviporus citrinellus).</title>
        <authorList>
            <person name="Buettner E."/>
            <person name="Kellner H."/>
        </authorList>
    </citation>
    <scope>NUCLEOTIDE SEQUENCE [LARGE SCALE GENOMIC DNA]</scope>
    <source>
        <strain evidence="8 9">DSM 108506</strain>
    </source>
</reference>
<evidence type="ECO:0000256" key="6">
    <source>
        <dbReference type="SAM" id="MobiDB-lite"/>
    </source>
</evidence>
<dbReference type="PANTHER" id="PTHR42973">
    <property type="entry name" value="BINDING OXIDOREDUCTASE, PUTATIVE (AFU_ORTHOLOGUE AFUA_1G17690)-RELATED"/>
    <property type="match status" value="1"/>
</dbReference>
<comment type="similarity">
    <text evidence="2">Belongs to the oxygen-dependent FAD-linked oxidoreductase family.</text>
</comment>
<name>A0A4S4M4F9_9APHY</name>
<feature type="region of interest" description="Disordered" evidence="6">
    <location>
        <begin position="424"/>
        <end position="450"/>
    </location>
</feature>
<evidence type="ECO:0000256" key="4">
    <source>
        <dbReference type="ARBA" id="ARBA00022827"/>
    </source>
</evidence>
<dbReference type="GO" id="GO:0016491">
    <property type="term" value="F:oxidoreductase activity"/>
    <property type="evidence" value="ECO:0007669"/>
    <property type="project" value="UniProtKB-KW"/>
</dbReference>
<evidence type="ECO:0000259" key="7">
    <source>
        <dbReference type="PROSITE" id="PS51387"/>
    </source>
</evidence>
<evidence type="ECO:0000256" key="2">
    <source>
        <dbReference type="ARBA" id="ARBA00005466"/>
    </source>
</evidence>
<comment type="caution">
    <text evidence="8">The sequence shown here is derived from an EMBL/GenBank/DDBJ whole genome shotgun (WGS) entry which is preliminary data.</text>
</comment>
<dbReference type="InterPro" id="IPR006094">
    <property type="entry name" value="Oxid_FAD_bind_N"/>
</dbReference>
<organism evidence="8 9">
    <name type="scientific">Antrodiella citrinella</name>
    <dbReference type="NCBI Taxonomy" id="2447956"/>
    <lineage>
        <taxon>Eukaryota</taxon>
        <taxon>Fungi</taxon>
        <taxon>Dikarya</taxon>
        <taxon>Basidiomycota</taxon>
        <taxon>Agaricomycotina</taxon>
        <taxon>Agaricomycetes</taxon>
        <taxon>Polyporales</taxon>
        <taxon>Steccherinaceae</taxon>
        <taxon>Antrodiella</taxon>
    </lineage>
</organism>
<keyword evidence="3" id="KW-0285">Flavoprotein</keyword>
<evidence type="ECO:0000313" key="8">
    <source>
        <dbReference type="EMBL" id="THH20032.1"/>
    </source>
</evidence>
<protein>
    <recommendedName>
        <fullName evidence="7">FAD-binding PCMH-type domain-containing protein</fullName>
    </recommendedName>
</protein>